<dbReference type="EC" id="6.3.2.7" evidence="7"/>
<reference evidence="7 8" key="1">
    <citation type="submission" date="2017-04" db="EMBL/GenBank/DDBJ databases">
        <authorList>
            <person name="Criscuolo A."/>
        </authorList>
    </citation>
    <scope>NUCLEOTIDE SEQUENCE [LARGE SCALE GENOMIC DNA]</scope>
    <source>
        <strain evidence="7">16-00174</strain>
    </source>
</reference>
<evidence type="ECO:0000259" key="6">
    <source>
        <dbReference type="Pfam" id="PF08245"/>
    </source>
</evidence>
<dbReference type="Pfam" id="PF08245">
    <property type="entry name" value="Mur_ligase_M"/>
    <property type="match status" value="1"/>
</dbReference>
<dbReference type="GO" id="GO:0047482">
    <property type="term" value="F:UDP-N-acetylmuramoyl-L-alanyl-D-glutamate-L-lysine ligase activity"/>
    <property type="evidence" value="ECO:0007669"/>
    <property type="project" value="UniProtKB-EC"/>
</dbReference>
<dbReference type="PANTHER" id="PTHR23135:SF4">
    <property type="entry name" value="UDP-N-ACETYLMURAMOYL-L-ALANYL-D-GLUTAMATE--2,6-DIAMINOPIMELATE LIGASE MURE HOMOLOG, CHLOROPLASTIC"/>
    <property type="match status" value="1"/>
</dbReference>
<dbReference type="Gene3D" id="3.40.1190.10">
    <property type="entry name" value="Mur-like, catalytic domain"/>
    <property type="match status" value="1"/>
</dbReference>
<name>A0A7D8D6L1_9BACI</name>
<keyword evidence="3" id="KW-0547">Nucleotide-binding</keyword>
<dbReference type="Proteomes" id="UP000194422">
    <property type="component" value="Unassembled WGS sequence"/>
</dbReference>
<dbReference type="EMBL" id="FWYW01000092">
    <property type="protein sequence ID" value="SME35389.1"/>
    <property type="molecule type" value="Genomic_DNA"/>
</dbReference>
<dbReference type="InterPro" id="IPR036565">
    <property type="entry name" value="Mur-like_cat_sf"/>
</dbReference>
<comment type="caution">
    <text evidence="7">The sequence shown here is derived from an EMBL/GenBank/DDBJ whole genome shotgun (WGS) entry which is preliminary data.</text>
</comment>
<dbReference type="InterPro" id="IPR018109">
    <property type="entry name" value="Folylpolyglutamate_synth_CS"/>
</dbReference>
<dbReference type="PROSITE" id="PS01011">
    <property type="entry name" value="FOLYLPOLYGLU_SYNT_1"/>
    <property type="match status" value="1"/>
</dbReference>
<gene>
    <name evidence="7" type="primary">murE_2</name>
    <name evidence="7" type="ORF">BACERE00174_04867</name>
</gene>
<comment type="pathway">
    <text evidence="1">Cell wall biogenesis; peptidoglycan biosynthesis.</text>
</comment>
<dbReference type="PANTHER" id="PTHR23135">
    <property type="entry name" value="MUR LIGASE FAMILY MEMBER"/>
    <property type="match status" value="1"/>
</dbReference>
<dbReference type="InterPro" id="IPR035911">
    <property type="entry name" value="MurE/MurF_N"/>
</dbReference>
<feature type="domain" description="Mur ligase central" evidence="6">
    <location>
        <begin position="109"/>
        <end position="230"/>
    </location>
</feature>
<sequence length="237" mass="26716">MKLKELANLLLVKETIGDMNVKITGLEMDSRKITNGNLFICVSGIDGFLKDRHQFVEDAVKNGAVALIVERDVNIEIPKIIVKDARYAMAVIASHFYGYPSNKMKLIGITGTNGKTTTSYLLEKILSDYGYHTGLMGNNGVKVGSKWYPTDINTQEPPTLQRNLQMMKNQNADYCVMEVTSQGLHMERVKGCNFKIAVFTNLTQDHLDYHETFDEYKHVKSLLFARLGNDLSTIDKK</sequence>
<evidence type="ECO:0000256" key="1">
    <source>
        <dbReference type="ARBA" id="ARBA00004752"/>
    </source>
</evidence>
<feature type="domain" description="Mur ligase N-terminal catalytic" evidence="5">
    <location>
        <begin position="22"/>
        <end position="82"/>
    </location>
</feature>
<organism evidence="7 8">
    <name type="scientific">Bacillus paranthracis</name>
    <dbReference type="NCBI Taxonomy" id="2026186"/>
    <lineage>
        <taxon>Bacteria</taxon>
        <taxon>Bacillati</taxon>
        <taxon>Bacillota</taxon>
        <taxon>Bacilli</taxon>
        <taxon>Bacillales</taxon>
        <taxon>Bacillaceae</taxon>
        <taxon>Bacillus</taxon>
        <taxon>Bacillus cereus group</taxon>
    </lineage>
</organism>
<dbReference type="InterPro" id="IPR000713">
    <property type="entry name" value="Mur_ligase_N"/>
</dbReference>
<keyword evidence="4" id="KW-0067">ATP-binding</keyword>
<keyword evidence="2 7" id="KW-0436">Ligase</keyword>
<dbReference type="SUPFAM" id="SSF53623">
    <property type="entry name" value="MurD-like peptide ligases, catalytic domain"/>
    <property type="match status" value="1"/>
</dbReference>
<evidence type="ECO:0000313" key="7">
    <source>
        <dbReference type="EMBL" id="SME35389.1"/>
    </source>
</evidence>
<evidence type="ECO:0000256" key="2">
    <source>
        <dbReference type="ARBA" id="ARBA00022598"/>
    </source>
</evidence>
<dbReference type="SUPFAM" id="SSF63418">
    <property type="entry name" value="MurE/MurF N-terminal domain"/>
    <property type="match status" value="1"/>
</dbReference>
<proteinExistence type="predicted"/>
<evidence type="ECO:0000256" key="4">
    <source>
        <dbReference type="ARBA" id="ARBA00022840"/>
    </source>
</evidence>
<dbReference type="Pfam" id="PF01225">
    <property type="entry name" value="Mur_ligase"/>
    <property type="match status" value="1"/>
</dbReference>
<evidence type="ECO:0000313" key="8">
    <source>
        <dbReference type="Proteomes" id="UP000194422"/>
    </source>
</evidence>
<dbReference type="GO" id="GO:0004326">
    <property type="term" value="F:tetrahydrofolylpolyglutamate synthase activity"/>
    <property type="evidence" value="ECO:0007669"/>
    <property type="project" value="InterPro"/>
</dbReference>
<evidence type="ECO:0000259" key="5">
    <source>
        <dbReference type="Pfam" id="PF01225"/>
    </source>
</evidence>
<dbReference type="InterPro" id="IPR013221">
    <property type="entry name" value="Mur_ligase_cen"/>
</dbReference>
<evidence type="ECO:0000256" key="3">
    <source>
        <dbReference type="ARBA" id="ARBA00022741"/>
    </source>
</evidence>
<protein>
    <submittedName>
        <fullName evidence="7">UDP-N-acetylmuramoyl-L-alanyl-D-glutamate--L-lysine ligase</fullName>
        <ecNumber evidence="7">6.3.2.7</ecNumber>
    </submittedName>
</protein>
<accession>A0A7D8D6L1</accession>
<dbReference type="AlphaFoldDB" id="A0A7D8D6L1"/>
<dbReference type="GO" id="GO:0005524">
    <property type="term" value="F:ATP binding"/>
    <property type="evidence" value="ECO:0007669"/>
    <property type="project" value="UniProtKB-KW"/>
</dbReference>
<dbReference type="Gene3D" id="3.40.1390.10">
    <property type="entry name" value="MurE/MurF, N-terminal domain"/>
    <property type="match status" value="1"/>
</dbReference>